<dbReference type="EMBL" id="JASJOT010000049">
    <property type="protein sequence ID" value="MDJ1498528.1"/>
    <property type="molecule type" value="Genomic_DNA"/>
</dbReference>
<keyword evidence="2" id="KW-1185">Reference proteome</keyword>
<name>A0ABT7CXM6_9BACT</name>
<dbReference type="Proteomes" id="UP001228581">
    <property type="component" value="Unassembled WGS sequence"/>
</dbReference>
<dbReference type="RefSeq" id="WP_314004998.1">
    <property type="nucleotide sequence ID" value="NZ_JASJOR010000001.1"/>
</dbReference>
<proteinExistence type="predicted"/>
<evidence type="ECO:0000313" key="1">
    <source>
        <dbReference type="EMBL" id="MDJ1498528.1"/>
    </source>
</evidence>
<organism evidence="1 2">
    <name type="scientific">Xanthocytophaga flava</name>
    <dbReference type="NCBI Taxonomy" id="3048013"/>
    <lineage>
        <taxon>Bacteria</taxon>
        <taxon>Pseudomonadati</taxon>
        <taxon>Bacteroidota</taxon>
        <taxon>Cytophagia</taxon>
        <taxon>Cytophagales</taxon>
        <taxon>Rhodocytophagaceae</taxon>
        <taxon>Xanthocytophaga</taxon>
    </lineage>
</organism>
<evidence type="ECO:0000313" key="2">
    <source>
        <dbReference type="Proteomes" id="UP001228581"/>
    </source>
</evidence>
<accession>A0ABT7CXM6</accession>
<gene>
    <name evidence="1" type="ORF">QNI19_36670</name>
</gene>
<reference evidence="1 2" key="1">
    <citation type="submission" date="2023-05" db="EMBL/GenBank/DDBJ databases">
        <authorList>
            <person name="Zhang X."/>
        </authorList>
    </citation>
    <scope>NUCLEOTIDE SEQUENCE [LARGE SCALE GENOMIC DNA]</scope>
    <source>
        <strain evidence="1 2">DM2B3-1</strain>
    </source>
</reference>
<sequence length="42" mass="4780">MKNAFTELKKNNADECIVKMQSDSKSAMSMELIKVEKKTLDT</sequence>
<comment type="caution">
    <text evidence="1">The sequence shown here is derived from an EMBL/GenBank/DDBJ whole genome shotgun (WGS) entry which is preliminary data.</text>
</comment>
<protein>
    <submittedName>
        <fullName evidence="1">Uncharacterized protein</fullName>
    </submittedName>
</protein>